<organism evidence="2 3">
    <name type="scientific">Dorcoceras hygrometricum</name>
    <dbReference type="NCBI Taxonomy" id="472368"/>
    <lineage>
        <taxon>Eukaryota</taxon>
        <taxon>Viridiplantae</taxon>
        <taxon>Streptophyta</taxon>
        <taxon>Embryophyta</taxon>
        <taxon>Tracheophyta</taxon>
        <taxon>Spermatophyta</taxon>
        <taxon>Magnoliopsida</taxon>
        <taxon>eudicotyledons</taxon>
        <taxon>Gunneridae</taxon>
        <taxon>Pentapetalae</taxon>
        <taxon>asterids</taxon>
        <taxon>lamiids</taxon>
        <taxon>Lamiales</taxon>
        <taxon>Gesneriaceae</taxon>
        <taxon>Didymocarpoideae</taxon>
        <taxon>Trichosporeae</taxon>
        <taxon>Loxocarpinae</taxon>
        <taxon>Dorcoceras</taxon>
    </lineage>
</organism>
<dbReference type="EMBL" id="KV010187">
    <property type="protein sequence ID" value="KZV28082.1"/>
    <property type="molecule type" value="Genomic_DNA"/>
</dbReference>
<feature type="compositionally biased region" description="Basic and acidic residues" evidence="1">
    <location>
        <begin position="236"/>
        <end position="247"/>
    </location>
</feature>
<protein>
    <submittedName>
        <fullName evidence="2">Uncharacterized protein</fullName>
    </submittedName>
</protein>
<keyword evidence="3" id="KW-1185">Reference proteome</keyword>
<name>A0A2Z7B1C9_9LAMI</name>
<feature type="region of interest" description="Disordered" evidence="1">
    <location>
        <begin position="219"/>
        <end position="255"/>
    </location>
</feature>
<gene>
    <name evidence="2" type="ORF">F511_32426</name>
</gene>
<dbReference type="Proteomes" id="UP000250235">
    <property type="component" value="Unassembled WGS sequence"/>
</dbReference>
<evidence type="ECO:0000313" key="2">
    <source>
        <dbReference type="EMBL" id="KZV28082.1"/>
    </source>
</evidence>
<accession>A0A2Z7B1C9</accession>
<evidence type="ECO:0000256" key="1">
    <source>
        <dbReference type="SAM" id="MobiDB-lite"/>
    </source>
</evidence>
<sequence>MCVAHASCTSRVLPSLRTLDVVRGWGRGWFQWNRLDLGVIQPTGLWPQVERREVGVGPWGDGVHGDRVCGGWFSSIGPVGSVRLDRSGETGCRGQSGDTLDTLEGTHLGTRPEHTGNIPEPFDLSRHHFDNHAFGGVQHAQVYVIMFDEPNFALAEELSSVLVRGRPSLDEPELLRGNLLIENGTLTKMGMRESKDLNKLELYELFADLKACDFELHNRSEEDASTSQPVKAFAAAEEKPQKSEEQLAMKPNPFL</sequence>
<evidence type="ECO:0000313" key="3">
    <source>
        <dbReference type="Proteomes" id="UP000250235"/>
    </source>
</evidence>
<dbReference type="AlphaFoldDB" id="A0A2Z7B1C9"/>
<feature type="region of interest" description="Disordered" evidence="1">
    <location>
        <begin position="87"/>
        <end position="116"/>
    </location>
</feature>
<reference evidence="2 3" key="1">
    <citation type="journal article" date="2015" name="Proc. Natl. Acad. Sci. U.S.A.">
        <title>The resurrection genome of Boea hygrometrica: A blueprint for survival of dehydration.</title>
        <authorList>
            <person name="Xiao L."/>
            <person name="Yang G."/>
            <person name="Zhang L."/>
            <person name="Yang X."/>
            <person name="Zhao S."/>
            <person name="Ji Z."/>
            <person name="Zhou Q."/>
            <person name="Hu M."/>
            <person name="Wang Y."/>
            <person name="Chen M."/>
            <person name="Xu Y."/>
            <person name="Jin H."/>
            <person name="Xiao X."/>
            <person name="Hu G."/>
            <person name="Bao F."/>
            <person name="Hu Y."/>
            <person name="Wan P."/>
            <person name="Li L."/>
            <person name="Deng X."/>
            <person name="Kuang T."/>
            <person name="Xiang C."/>
            <person name="Zhu J.K."/>
            <person name="Oliver M.J."/>
            <person name="He Y."/>
        </authorList>
    </citation>
    <scope>NUCLEOTIDE SEQUENCE [LARGE SCALE GENOMIC DNA]</scope>
    <source>
        <strain evidence="3">cv. XS01</strain>
    </source>
</reference>
<proteinExistence type="predicted"/>
<dbReference type="OrthoDB" id="8063676at2759"/>